<proteinExistence type="predicted"/>
<protein>
    <submittedName>
        <fullName evidence="1">Uncharacterized protein</fullName>
    </submittedName>
</protein>
<name>A0ACB9L5S4_9MYRT</name>
<evidence type="ECO:0000313" key="2">
    <source>
        <dbReference type="Proteomes" id="UP001057402"/>
    </source>
</evidence>
<dbReference type="EMBL" id="CM042891">
    <property type="protein sequence ID" value="KAI4304763.1"/>
    <property type="molecule type" value="Genomic_DNA"/>
</dbReference>
<accession>A0ACB9L5S4</accession>
<organism evidence="1 2">
    <name type="scientific">Melastoma candidum</name>
    <dbReference type="NCBI Taxonomy" id="119954"/>
    <lineage>
        <taxon>Eukaryota</taxon>
        <taxon>Viridiplantae</taxon>
        <taxon>Streptophyta</taxon>
        <taxon>Embryophyta</taxon>
        <taxon>Tracheophyta</taxon>
        <taxon>Spermatophyta</taxon>
        <taxon>Magnoliopsida</taxon>
        <taxon>eudicotyledons</taxon>
        <taxon>Gunneridae</taxon>
        <taxon>Pentapetalae</taxon>
        <taxon>rosids</taxon>
        <taxon>malvids</taxon>
        <taxon>Myrtales</taxon>
        <taxon>Melastomataceae</taxon>
        <taxon>Melastomatoideae</taxon>
        <taxon>Melastomateae</taxon>
        <taxon>Melastoma</taxon>
    </lineage>
</organism>
<evidence type="ECO:0000313" key="1">
    <source>
        <dbReference type="EMBL" id="KAI4304763.1"/>
    </source>
</evidence>
<comment type="caution">
    <text evidence="1">The sequence shown here is derived from an EMBL/GenBank/DDBJ whole genome shotgun (WGS) entry which is preliminary data.</text>
</comment>
<reference evidence="2" key="1">
    <citation type="journal article" date="2023" name="Front. Plant Sci.">
        <title>Chromosomal-level genome assembly of Melastoma candidum provides insights into trichome evolution.</title>
        <authorList>
            <person name="Zhong Y."/>
            <person name="Wu W."/>
            <person name="Sun C."/>
            <person name="Zou P."/>
            <person name="Liu Y."/>
            <person name="Dai S."/>
            <person name="Zhou R."/>
        </authorList>
    </citation>
    <scope>NUCLEOTIDE SEQUENCE [LARGE SCALE GENOMIC DNA]</scope>
</reference>
<gene>
    <name evidence="1" type="ORF">MLD38_040234</name>
</gene>
<dbReference type="Proteomes" id="UP001057402">
    <property type="component" value="Chromosome 12"/>
</dbReference>
<keyword evidence="2" id="KW-1185">Reference proteome</keyword>
<sequence>MSSANPRPPVTGYPVPPQHPSSAPATTNGYPYAAPYPSSTNHYYDPYPVPAPSRSAFLRSFLITLISLFLIAGAIMLIFWIVIRPRVPDFYVTSLSVSNYSVSAGTSPSITATWAVSLRAVNPNKKIRISYDEVQSSISYRDELLATASVPPFYQGTEDTTEVKVGLADKDYYVSLRNANGMESDRTGHGTVGFEVRVRALARLNAKGWWWSRTRIIRVICTGVSVRFTGNATAGGLGLTGQLNGGDSQCYVLI</sequence>